<feature type="region of interest" description="Disordered" evidence="1">
    <location>
        <begin position="363"/>
        <end position="410"/>
    </location>
</feature>
<feature type="compositionally biased region" description="Polar residues" evidence="1">
    <location>
        <begin position="652"/>
        <end position="663"/>
    </location>
</feature>
<dbReference type="Gene3D" id="1.20.58.120">
    <property type="entry name" value="BAG domain"/>
    <property type="match status" value="1"/>
</dbReference>
<feature type="compositionally biased region" description="Polar residues" evidence="1">
    <location>
        <begin position="630"/>
        <end position="639"/>
    </location>
</feature>
<feature type="compositionally biased region" description="Basic and acidic residues" evidence="1">
    <location>
        <begin position="680"/>
        <end position="693"/>
    </location>
</feature>
<dbReference type="PROSITE" id="PS51035">
    <property type="entry name" value="BAG"/>
    <property type="match status" value="1"/>
</dbReference>
<feature type="compositionally biased region" description="Pro residues" evidence="1">
    <location>
        <begin position="107"/>
        <end position="117"/>
    </location>
</feature>
<feature type="compositionally biased region" description="Polar residues" evidence="1">
    <location>
        <begin position="161"/>
        <end position="171"/>
    </location>
</feature>
<sequence length="734" mass="83621">MDDMRNRHHGFPRMANWMSGDDDGGMADLASRMSHTPNWPLSMGRRGGPWRERRNSGGSAMSATSEDDSSYDTPANDKSSQGSGGSGGMDAVSHDIPIMIEAEAPPGMMPHQPPPPQQQQRHPQQDQQQQRHPQQDQQQQPPVKPFSNNGPLLGQVRKSPQYATRTTSANEGGSPPEHPRATRCASAPPQMIDQNDGPNSRFATKLSVSPQSRSATVPISPHNNVAKPFVSSYKSNSPRTQDPIAEENFQQQPTQEQPSHESSVQEEQQPQQQQYSNQPQQESHQQPHQQQQWHNQPQYQQEPHYQEYDHPYQQYYQNDPRSTNQDHFYQQPQQQHHQRPSVIRNIPIFIEGHDNPIRSEEKIASLSSSPRPQPSRQQHQPQHHQQQPQQQQQHPQQQQQQHPQQSHNEQDPFWNHQQQFFRNTPPFSSYTQQEAPFFSSQQHYFDRPQSNYHQQQQHPQHQQEQQYYQQPQQQQQQKPQQHTQQQQHPQQQQQQHPQQQQQHPQQQQQHPSQGVHEIPIQPQQQQARPPSPQPHPPPVKLTPLQKIEKVRNDNEELMKKVDDFEGPKKGREFIYLDEMLTRALISLDDIDPDGHDEIRQARRALIKDINSKISLLEKKASAVPAKEPSPATSDSTATNGVKPESGGDSKPSEQINSSKDNQTSASSAPPQEEPSPQNQDTKEIQEADVKSSETKNGTAQKAGDSETPAEKSNSSDSNKEAIPCPAPAIPLPEK</sequence>
<feature type="compositionally biased region" description="Low complexity" evidence="1">
    <location>
        <begin position="664"/>
        <end position="677"/>
    </location>
</feature>
<accession>A0A6A7FXA0</accession>
<evidence type="ECO:0000256" key="1">
    <source>
        <dbReference type="SAM" id="MobiDB-lite"/>
    </source>
</evidence>
<organism evidence="3">
    <name type="scientific">Hirondellea gigas</name>
    <dbReference type="NCBI Taxonomy" id="1518452"/>
    <lineage>
        <taxon>Eukaryota</taxon>
        <taxon>Metazoa</taxon>
        <taxon>Ecdysozoa</taxon>
        <taxon>Arthropoda</taxon>
        <taxon>Crustacea</taxon>
        <taxon>Multicrustacea</taxon>
        <taxon>Malacostraca</taxon>
        <taxon>Eumalacostraca</taxon>
        <taxon>Peracarida</taxon>
        <taxon>Amphipoda</taxon>
        <taxon>Amphilochidea</taxon>
        <taxon>Lysianassida</taxon>
        <taxon>Lysianassidira</taxon>
        <taxon>Lysianassoidea</taxon>
        <taxon>Lysianassidae</taxon>
        <taxon>Hirondellea</taxon>
    </lineage>
</organism>
<feature type="compositionally biased region" description="Polar residues" evidence="1">
    <location>
        <begin position="192"/>
        <end position="223"/>
    </location>
</feature>
<feature type="compositionally biased region" description="Pro residues" evidence="1">
    <location>
        <begin position="724"/>
        <end position="734"/>
    </location>
</feature>
<feature type="compositionally biased region" description="Low complexity" evidence="1">
    <location>
        <begin position="255"/>
        <end position="303"/>
    </location>
</feature>
<protein>
    <submittedName>
        <fullName evidence="3">Mediator of RNA polymerase II transcription subunit 12</fullName>
    </submittedName>
</protein>
<feature type="compositionally biased region" description="Pro residues" evidence="1">
    <location>
        <begin position="529"/>
        <end position="540"/>
    </location>
</feature>
<feature type="compositionally biased region" description="Low complexity" evidence="1">
    <location>
        <begin position="367"/>
        <end position="407"/>
    </location>
</feature>
<name>A0A6A7FXA0_9CRUS</name>
<feature type="compositionally biased region" description="Basic residues" evidence="1">
    <location>
        <begin position="1"/>
        <end position="11"/>
    </location>
</feature>
<feature type="compositionally biased region" description="Low complexity" evidence="1">
    <location>
        <begin position="118"/>
        <end position="141"/>
    </location>
</feature>
<dbReference type="InterPro" id="IPR003103">
    <property type="entry name" value="BAG_domain"/>
</dbReference>
<dbReference type="EMBL" id="IACT01003534">
    <property type="protein sequence ID" value="LAC22773.1"/>
    <property type="molecule type" value="mRNA"/>
</dbReference>
<proteinExistence type="evidence at transcript level"/>
<feature type="region of interest" description="Disordered" evidence="1">
    <location>
        <begin position="1"/>
        <end position="340"/>
    </location>
</feature>
<dbReference type="InterPro" id="IPR036533">
    <property type="entry name" value="BAG_dom_sf"/>
</dbReference>
<feature type="domain" description="BAG" evidence="2">
    <location>
        <begin position="546"/>
        <end position="620"/>
    </location>
</feature>
<dbReference type="GO" id="GO:0051087">
    <property type="term" value="F:protein-folding chaperone binding"/>
    <property type="evidence" value="ECO:0007669"/>
    <property type="project" value="InterPro"/>
</dbReference>
<dbReference type="AlphaFoldDB" id="A0A6A7FXA0"/>
<reference evidence="3" key="1">
    <citation type="submission" date="2017-11" db="EMBL/GenBank/DDBJ databases">
        <title>The sensing device of the deep-sea amphipod.</title>
        <authorList>
            <person name="Kobayashi H."/>
            <person name="Nagahama T."/>
            <person name="Arai W."/>
            <person name="Sasagawa Y."/>
            <person name="Umeda M."/>
            <person name="Hayashi T."/>
            <person name="Nikaido I."/>
            <person name="Watanabe H."/>
            <person name="Oguri K."/>
            <person name="Kitazato H."/>
            <person name="Fujioka K."/>
            <person name="Kido Y."/>
            <person name="Takami H."/>
        </authorList>
    </citation>
    <scope>NUCLEOTIDE SEQUENCE</scope>
    <source>
        <tissue evidence="3">Whole body</tissue>
    </source>
</reference>
<feature type="region of interest" description="Disordered" evidence="1">
    <location>
        <begin position="449"/>
        <end position="544"/>
    </location>
</feature>
<feature type="compositionally biased region" description="Low complexity" evidence="1">
    <location>
        <begin position="453"/>
        <end position="528"/>
    </location>
</feature>
<feature type="compositionally biased region" description="Polar residues" evidence="1">
    <location>
        <begin position="314"/>
        <end position="323"/>
    </location>
</feature>
<evidence type="ECO:0000259" key="2">
    <source>
        <dbReference type="PROSITE" id="PS51035"/>
    </source>
</evidence>
<dbReference type="Pfam" id="PF02179">
    <property type="entry name" value="BAG"/>
    <property type="match status" value="1"/>
</dbReference>
<feature type="compositionally biased region" description="Low complexity" evidence="1">
    <location>
        <begin position="325"/>
        <end position="335"/>
    </location>
</feature>
<dbReference type="SUPFAM" id="SSF63491">
    <property type="entry name" value="BAG domain"/>
    <property type="match status" value="1"/>
</dbReference>
<evidence type="ECO:0000313" key="3">
    <source>
        <dbReference type="EMBL" id="LAC22773.1"/>
    </source>
</evidence>
<feature type="region of interest" description="Disordered" evidence="1">
    <location>
        <begin position="618"/>
        <end position="734"/>
    </location>
</feature>
<dbReference type="SMART" id="SM00264">
    <property type="entry name" value="BAG"/>
    <property type="match status" value="1"/>
</dbReference>